<evidence type="ECO:0000259" key="2">
    <source>
        <dbReference type="Pfam" id="PF11774"/>
    </source>
</evidence>
<evidence type="ECO:0000313" key="4">
    <source>
        <dbReference type="EMBL" id="TDO27948.1"/>
    </source>
</evidence>
<dbReference type="OrthoDB" id="4113332at2"/>
<dbReference type="Gene3D" id="4.10.320.10">
    <property type="entry name" value="E3-binding domain"/>
    <property type="match status" value="1"/>
</dbReference>
<accession>A0A4V3C503</accession>
<dbReference type="GO" id="GO:0003677">
    <property type="term" value="F:DNA binding"/>
    <property type="evidence" value="ECO:0007669"/>
    <property type="project" value="UniProtKB-KW"/>
</dbReference>
<reference evidence="4 5" key="1">
    <citation type="submission" date="2019-03" db="EMBL/GenBank/DDBJ databases">
        <title>Genomic Encyclopedia of Type Strains, Phase III (KMG-III): the genomes of soil and plant-associated and newly described type strains.</title>
        <authorList>
            <person name="Whitman W."/>
        </authorList>
    </citation>
    <scope>NUCLEOTIDE SEQUENCE [LARGE SCALE GENOMIC DNA]</scope>
    <source>
        <strain evidence="4 5">VKM Ac-2527</strain>
    </source>
</reference>
<organism evidence="4 5">
    <name type="scientific">Kribbella caucasensis</name>
    <dbReference type="NCBI Taxonomy" id="2512215"/>
    <lineage>
        <taxon>Bacteria</taxon>
        <taxon>Bacillati</taxon>
        <taxon>Actinomycetota</taxon>
        <taxon>Actinomycetes</taxon>
        <taxon>Propionibacteriales</taxon>
        <taxon>Kribbellaceae</taxon>
        <taxon>Kribbella</taxon>
    </lineage>
</organism>
<dbReference type="InterPro" id="IPR055370">
    <property type="entry name" value="Lsr2_DNA-bd"/>
</dbReference>
<protein>
    <submittedName>
        <fullName evidence="4">Lsr2 protein</fullName>
    </submittedName>
</protein>
<dbReference type="InterPro" id="IPR024412">
    <property type="entry name" value="Lsr2_dim_dom"/>
</dbReference>
<keyword evidence="5" id="KW-1185">Reference proteome</keyword>
<dbReference type="Gene3D" id="3.30.60.230">
    <property type="entry name" value="Lsr2, dimerization domain"/>
    <property type="match status" value="1"/>
</dbReference>
<sequence length="110" mass="12154">MAQRVEVILTDDLDGTNLRSGKGETVTFALDGRTYEIDLSNKNAGALRKALSPYVTAGRHLRTPRGAKVKRTKVDSDTKAIKEWARANGYEVHDRGRIPNEIRAAFEAAN</sequence>
<dbReference type="GO" id="GO:0016746">
    <property type="term" value="F:acyltransferase activity"/>
    <property type="evidence" value="ECO:0007669"/>
    <property type="project" value="InterPro"/>
</dbReference>
<dbReference type="InterPro" id="IPR042261">
    <property type="entry name" value="Lsr2-like_dimerization"/>
</dbReference>
<name>A0A4V3C503_9ACTN</name>
<evidence type="ECO:0000259" key="3">
    <source>
        <dbReference type="Pfam" id="PF23359"/>
    </source>
</evidence>
<evidence type="ECO:0000313" key="5">
    <source>
        <dbReference type="Proteomes" id="UP000295388"/>
    </source>
</evidence>
<dbReference type="Pfam" id="PF23359">
    <property type="entry name" value="Lsr2_DNA-bd"/>
    <property type="match status" value="1"/>
</dbReference>
<feature type="domain" description="Lsr2 DNA-binding" evidence="3">
    <location>
        <begin position="76"/>
        <end position="109"/>
    </location>
</feature>
<dbReference type="InterPro" id="IPR036625">
    <property type="entry name" value="E3-bd_dom_sf"/>
</dbReference>
<dbReference type="EMBL" id="SNWQ01000050">
    <property type="protein sequence ID" value="TDO27948.1"/>
    <property type="molecule type" value="Genomic_DNA"/>
</dbReference>
<proteinExistence type="predicted"/>
<dbReference type="RefSeq" id="WP_133805962.1">
    <property type="nucleotide sequence ID" value="NZ_SNWQ01000050.1"/>
</dbReference>
<feature type="domain" description="Lsr2 dimerization" evidence="2">
    <location>
        <begin position="1"/>
        <end position="60"/>
    </location>
</feature>
<gene>
    <name evidence="4" type="ORF">EV643_1506</name>
</gene>
<dbReference type="Proteomes" id="UP000295388">
    <property type="component" value="Unassembled WGS sequence"/>
</dbReference>
<comment type="caution">
    <text evidence="4">The sequence shown here is derived from an EMBL/GenBank/DDBJ whole genome shotgun (WGS) entry which is preliminary data.</text>
</comment>
<dbReference type="Pfam" id="PF11774">
    <property type="entry name" value="Lsr2"/>
    <property type="match status" value="1"/>
</dbReference>
<evidence type="ECO:0000256" key="1">
    <source>
        <dbReference type="ARBA" id="ARBA00023125"/>
    </source>
</evidence>
<dbReference type="AlphaFoldDB" id="A0A4V3C503"/>
<keyword evidence="1" id="KW-0238">DNA-binding</keyword>